<dbReference type="InterPro" id="IPR043168">
    <property type="entry name" value="DegV_C"/>
</dbReference>
<evidence type="ECO:0000256" key="1">
    <source>
        <dbReference type="ARBA" id="ARBA00023121"/>
    </source>
</evidence>
<dbReference type="PROSITE" id="PS51482">
    <property type="entry name" value="DEGV"/>
    <property type="match status" value="1"/>
</dbReference>
<proteinExistence type="predicted"/>
<evidence type="ECO:0000313" key="3">
    <source>
        <dbReference type="Proteomes" id="UP000051500"/>
    </source>
</evidence>
<dbReference type="SUPFAM" id="SSF82549">
    <property type="entry name" value="DAK1/DegV-like"/>
    <property type="match status" value="1"/>
</dbReference>
<dbReference type="NCBIfam" id="TIGR00762">
    <property type="entry name" value="DegV"/>
    <property type="match status" value="1"/>
</dbReference>
<dbReference type="EMBL" id="JQBZ01000008">
    <property type="protein sequence ID" value="KRN89814.1"/>
    <property type="molecule type" value="Genomic_DNA"/>
</dbReference>
<gene>
    <name evidence="2" type="ORF">IV53_GL001141</name>
</gene>
<dbReference type="OrthoDB" id="5429275at2"/>
<dbReference type="InterPro" id="IPR003797">
    <property type="entry name" value="DegV"/>
</dbReference>
<dbReference type="Pfam" id="PF02645">
    <property type="entry name" value="DegV"/>
    <property type="match status" value="1"/>
</dbReference>
<dbReference type="Gene3D" id="3.30.1180.10">
    <property type="match status" value="1"/>
</dbReference>
<dbReference type="PATRIC" id="fig|1122146.4.peg.1178"/>
<dbReference type="STRING" id="1122146.IV53_GL001141"/>
<dbReference type="InterPro" id="IPR050270">
    <property type="entry name" value="DegV_domain_contain"/>
</dbReference>
<keyword evidence="1" id="KW-0446">Lipid-binding</keyword>
<keyword evidence="3" id="KW-1185">Reference proteome</keyword>
<name>A0A0R2KQ05_9LACO</name>
<dbReference type="RefSeq" id="WP_027106680.1">
    <property type="nucleotide sequence ID" value="NZ_AUHP01000016.1"/>
</dbReference>
<organism evidence="2 3">
    <name type="scientific">Ligilactobacillus ceti DSM 22408</name>
    <dbReference type="NCBI Taxonomy" id="1122146"/>
    <lineage>
        <taxon>Bacteria</taxon>
        <taxon>Bacillati</taxon>
        <taxon>Bacillota</taxon>
        <taxon>Bacilli</taxon>
        <taxon>Lactobacillales</taxon>
        <taxon>Lactobacillaceae</taxon>
        <taxon>Ligilactobacillus</taxon>
    </lineage>
</organism>
<dbReference type="AlphaFoldDB" id="A0A0R2KQ05"/>
<dbReference type="Gene3D" id="3.40.50.10170">
    <property type="match status" value="1"/>
</dbReference>
<evidence type="ECO:0000313" key="2">
    <source>
        <dbReference type="EMBL" id="KRN89814.1"/>
    </source>
</evidence>
<sequence>MTKTIKILTDSSVQLTPTEIEDNNITIIPLSVDIAGKNYIDGETITRAELLEQLKEGFIPKTSQPAIGTFVETFERLGADGSQVLAIMMTDVLSGTYETARTAAQIANADVTVINSKSTDRGQAFQVLAAAQDIKEGKSIPEIIEHCKDVHARTTVDVFVDDLQCLVAGGRVSRFAGAITKLINLKIIVRLSDTALDVYTKGRSRKTFIKHCKELAAEHVDNPIEAISLSNVGTDEALLQKVRSTILDDKIEGIPYVARLTSPVIMAHTGMNAIGVITLAEKPVEN</sequence>
<comment type="caution">
    <text evidence="2">The sequence shown here is derived from an EMBL/GenBank/DDBJ whole genome shotgun (WGS) entry which is preliminary data.</text>
</comment>
<dbReference type="PANTHER" id="PTHR33434:SF8">
    <property type="entry name" value="DEGV DOMAIN-CONTAINING PROTEIN SPR1019"/>
    <property type="match status" value="1"/>
</dbReference>
<dbReference type="Proteomes" id="UP000051500">
    <property type="component" value="Unassembled WGS sequence"/>
</dbReference>
<dbReference type="GO" id="GO:0008289">
    <property type="term" value="F:lipid binding"/>
    <property type="evidence" value="ECO:0007669"/>
    <property type="project" value="UniProtKB-KW"/>
</dbReference>
<accession>A0A0R2KQ05</accession>
<reference evidence="2 3" key="1">
    <citation type="journal article" date="2015" name="Genome Announc.">
        <title>Expanding the biotechnology potential of lactobacilli through comparative genomics of 213 strains and associated genera.</title>
        <authorList>
            <person name="Sun Z."/>
            <person name="Harris H.M."/>
            <person name="McCann A."/>
            <person name="Guo C."/>
            <person name="Argimon S."/>
            <person name="Zhang W."/>
            <person name="Yang X."/>
            <person name="Jeffery I.B."/>
            <person name="Cooney J.C."/>
            <person name="Kagawa T.F."/>
            <person name="Liu W."/>
            <person name="Song Y."/>
            <person name="Salvetti E."/>
            <person name="Wrobel A."/>
            <person name="Rasinkangas P."/>
            <person name="Parkhill J."/>
            <person name="Rea M.C."/>
            <person name="O'Sullivan O."/>
            <person name="Ritari J."/>
            <person name="Douillard F.P."/>
            <person name="Paul Ross R."/>
            <person name="Yang R."/>
            <person name="Briner A.E."/>
            <person name="Felis G.E."/>
            <person name="de Vos W.M."/>
            <person name="Barrangou R."/>
            <person name="Klaenhammer T.R."/>
            <person name="Caufield P.W."/>
            <person name="Cui Y."/>
            <person name="Zhang H."/>
            <person name="O'Toole P.W."/>
        </authorList>
    </citation>
    <scope>NUCLEOTIDE SEQUENCE [LARGE SCALE GENOMIC DNA]</scope>
    <source>
        <strain evidence="2 3">DSM 22408</strain>
    </source>
</reference>
<dbReference type="PANTHER" id="PTHR33434">
    <property type="entry name" value="DEGV DOMAIN-CONTAINING PROTEIN DR_1986-RELATED"/>
    <property type="match status" value="1"/>
</dbReference>
<dbReference type="eggNOG" id="COG1307">
    <property type="taxonomic scope" value="Bacteria"/>
</dbReference>
<protein>
    <submittedName>
        <fullName evidence="2">DegV family protein</fullName>
    </submittedName>
</protein>